<evidence type="ECO:0008006" key="4">
    <source>
        <dbReference type="Google" id="ProtNLM"/>
    </source>
</evidence>
<name>A0ABY4YBF5_9GAMM</name>
<organism evidence="2 3">
    <name type="scientific">Legionella lytica</name>
    <dbReference type="NCBI Taxonomy" id="96232"/>
    <lineage>
        <taxon>Bacteria</taxon>
        <taxon>Pseudomonadati</taxon>
        <taxon>Pseudomonadota</taxon>
        <taxon>Gammaproteobacteria</taxon>
        <taxon>Legionellales</taxon>
        <taxon>Legionellaceae</taxon>
        <taxon>Legionella</taxon>
    </lineage>
</organism>
<reference evidence="2" key="1">
    <citation type="submission" date="2021-03" db="EMBL/GenBank/DDBJ databases">
        <title>Legionella lytica PCM 2298.</title>
        <authorList>
            <person name="Koper P."/>
        </authorList>
    </citation>
    <scope>NUCLEOTIDE SEQUENCE</scope>
    <source>
        <strain evidence="2">PCM 2298</strain>
    </source>
</reference>
<evidence type="ECO:0000256" key="1">
    <source>
        <dbReference type="SAM" id="Coils"/>
    </source>
</evidence>
<keyword evidence="1" id="KW-0175">Coiled coil</keyword>
<sequence>MLNPLHEVSPEHFILQPEEVFALTSMGIAMDEFLSCQPKKNMVYSTQDKLEALQDLVNRIEDEIEHCQKEKVTNLKMARYEHKIMVLNATKNYLCDNIDIDILNAYKRQYPKWNKGLGKSNTEALVEEACDLKGTGQSLGITYKLAMVP</sequence>
<feature type="coiled-coil region" evidence="1">
    <location>
        <begin position="43"/>
        <end position="70"/>
    </location>
</feature>
<accession>A0ABY4YBF5</accession>
<dbReference type="RefSeq" id="WP_252581016.1">
    <property type="nucleotide sequence ID" value="NZ_CP071527.1"/>
</dbReference>
<evidence type="ECO:0000313" key="3">
    <source>
        <dbReference type="Proteomes" id="UP001057474"/>
    </source>
</evidence>
<proteinExistence type="predicted"/>
<protein>
    <recommendedName>
        <fullName evidence="4">Coiled-coil protein</fullName>
    </recommendedName>
</protein>
<keyword evidence="3" id="KW-1185">Reference proteome</keyword>
<dbReference type="EMBL" id="CP071527">
    <property type="protein sequence ID" value="USQ14399.1"/>
    <property type="molecule type" value="Genomic_DNA"/>
</dbReference>
<gene>
    <name evidence="2" type="ORF">J2N86_03480</name>
</gene>
<dbReference type="Proteomes" id="UP001057474">
    <property type="component" value="Chromosome"/>
</dbReference>
<evidence type="ECO:0000313" key="2">
    <source>
        <dbReference type="EMBL" id="USQ14399.1"/>
    </source>
</evidence>